<dbReference type="EMBL" id="DRTD01000182">
    <property type="protein sequence ID" value="HHE54624.1"/>
    <property type="molecule type" value="Genomic_DNA"/>
</dbReference>
<accession>A0A7V5H2E6</accession>
<dbReference type="GO" id="GO:0004673">
    <property type="term" value="F:protein histidine kinase activity"/>
    <property type="evidence" value="ECO:0007669"/>
    <property type="project" value="UniProtKB-EC"/>
</dbReference>
<comment type="catalytic activity">
    <reaction evidence="1">
        <text>ATP + protein L-histidine = ADP + protein N-phospho-L-histidine.</text>
        <dbReference type="EC" id="2.7.13.3"/>
    </reaction>
</comment>
<dbReference type="InterPro" id="IPR005467">
    <property type="entry name" value="His_kinase_dom"/>
</dbReference>
<evidence type="ECO:0000256" key="1">
    <source>
        <dbReference type="ARBA" id="ARBA00000085"/>
    </source>
</evidence>
<dbReference type="InterPro" id="IPR036890">
    <property type="entry name" value="HATPase_C_sf"/>
</dbReference>
<keyword evidence="4 6" id="KW-0418">Kinase</keyword>
<dbReference type="AlphaFoldDB" id="A0A7V5H2E6"/>
<dbReference type="Gene3D" id="3.30.565.10">
    <property type="entry name" value="Histidine kinase-like ATPase, C-terminal domain"/>
    <property type="match status" value="1"/>
</dbReference>
<dbReference type="GO" id="GO:0000156">
    <property type="term" value="F:phosphorelay response regulator activity"/>
    <property type="evidence" value="ECO:0007669"/>
    <property type="project" value="TreeGrafter"/>
</dbReference>
<organism evidence="6">
    <name type="scientific">Caldithrix abyssi</name>
    <dbReference type="NCBI Taxonomy" id="187145"/>
    <lineage>
        <taxon>Bacteria</taxon>
        <taxon>Pseudomonadati</taxon>
        <taxon>Calditrichota</taxon>
        <taxon>Calditrichia</taxon>
        <taxon>Calditrichales</taxon>
        <taxon>Calditrichaceae</taxon>
        <taxon>Caldithrix</taxon>
    </lineage>
</organism>
<protein>
    <recommendedName>
        <fullName evidence="2">histidine kinase</fullName>
        <ecNumber evidence="2">2.7.13.3</ecNumber>
    </recommendedName>
</protein>
<evidence type="ECO:0000256" key="2">
    <source>
        <dbReference type="ARBA" id="ARBA00012438"/>
    </source>
</evidence>
<dbReference type="InterPro" id="IPR003594">
    <property type="entry name" value="HATPase_dom"/>
</dbReference>
<dbReference type="EC" id="2.7.13.3" evidence="2"/>
<name>A0A7V5H2E6_CALAY</name>
<dbReference type="PROSITE" id="PS50109">
    <property type="entry name" value="HIS_KIN"/>
    <property type="match status" value="1"/>
</dbReference>
<proteinExistence type="predicted"/>
<dbReference type="SUPFAM" id="SSF55874">
    <property type="entry name" value="ATPase domain of HSP90 chaperone/DNA topoisomerase II/histidine kinase"/>
    <property type="match status" value="1"/>
</dbReference>
<comment type="caution">
    <text evidence="6">The sequence shown here is derived from an EMBL/GenBank/DDBJ whole genome shotgun (WGS) entry which is preliminary data.</text>
</comment>
<evidence type="ECO:0000313" key="6">
    <source>
        <dbReference type="EMBL" id="HHE54624.1"/>
    </source>
</evidence>
<dbReference type="PANTHER" id="PTHR42878">
    <property type="entry name" value="TWO-COMPONENT HISTIDINE KINASE"/>
    <property type="match status" value="1"/>
</dbReference>
<dbReference type="PANTHER" id="PTHR42878:SF14">
    <property type="entry name" value="OSMOLARITY TWO-COMPONENT SYSTEM PROTEIN SSK1"/>
    <property type="match status" value="1"/>
</dbReference>
<evidence type="ECO:0000259" key="5">
    <source>
        <dbReference type="PROSITE" id="PS50109"/>
    </source>
</evidence>
<reference evidence="6" key="1">
    <citation type="journal article" date="2020" name="mSystems">
        <title>Genome- and Community-Level Interaction Insights into Carbon Utilization and Element Cycling Functions of Hydrothermarchaeota in Hydrothermal Sediment.</title>
        <authorList>
            <person name="Zhou Z."/>
            <person name="Liu Y."/>
            <person name="Xu W."/>
            <person name="Pan J."/>
            <person name="Luo Z.H."/>
            <person name="Li M."/>
        </authorList>
    </citation>
    <scope>NUCLEOTIDE SEQUENCE [LARGE SCALE GENOMIC DNA]</scope>
    <source>
        <strain evidence="6">HyVt-76</strain>
    </source>
</reference>
<gene>
    <name evidence="6" type="ORF">ENL21_02500</name>
</gene>
<sequence>MKNSFIQQIKKHLTQSHDLNEIAWGACQVLTEIKPQMPFIVFQYQRHAQPLAFFFCHKIQIEPTEAVHSLEPVYQKLSLSFTQLHIPEKLDSVSSFILIFPAEYLRDEHLIQLVNDWRSLHEIVATFAKHLLAEQNVEYGNQISQLIHDIEALIQLWKDPEQEPEKIAKRLKYQQNLNQRLLFFVRDLEILKSRIKVKELIDATLSEGGFEALKRNLVYNEIDDAIEIEVDLELFNMAVKEVLSNALKAADNDFGKIKMQVSKSVVNLHFFLKEWLIVTIINKGAEINPDFLPWIKTPYFTTWKEEGHTGFGLSISQKILEAHQGFLDVQTARDGKTEVSLYWPVK</sequence>
<dbReference type="GO" id="GO:0030295">
    <property type="term" value="F:protein kinase activator activity"/>
    <property type="evidence" value="ECO:0007669"/>
    <property type="project" value="TreeGrafter"/>
</dbReference>
<evidence type="ECO:0000256" key="4">
    <source>
        <dbReference type="ARBA" id="ARBA00022777"/>
    </source>
</evidence>
<dbReference type="SMART" id="SM00387">
    <property type="entry name" value="HATPase_c"/>
    <property type="match status" value="1"/>
</dbReference>
<feature type="domain" description="Histidine kinase" evidence="5">
    <location>
        <begin position="138"/>
        <end position="346"/>
    </location>
</feature>
<dbReference type="GO" id="GO:0007234">
    <property type="term" value="P:osmosensory signaling via phosphorelay pathway"/>
    <property type="evidence" value="ECO:0007669"/>
    <property type="project" value="TreeGrafter"/>
</dbReference>
<dbReference type="Pfam" id="PF02518">
    <property type="entry name" value="HATPase_c"/>
    <property type="match status" value="1"/>
</dbReference>
<keyword evidence="3" id="KW-0808">Transferase</keyword>
<evidence type="ECO:0000256" key="3">
    <source>
        <dbReference type="ARBA" id="ARBA00022679"/>
    </source>
</evidence>
<dbReference type="InterPro" id="IPR050351">
    <property type="entry name" value="BphY/WalK/GraS-like"/>
</dbReference>
<dbReference type="Proteomes" id="UP000886111">
    <property type="component" value="Unassembled WGS sequence"/>
</dbReference>